<dbReference type="InterPro" id="IPR004839">
    <property type="entry name" value="Aminotransferase_I/II_large"/>
</dbReference>
<sequence>MSLKVSSRLEWVAQSEIRNMSIECERLGGINLSQGVCDLEIPEPVRRGAQQAIDEGYNVYTRYDGLQELREAIAHKHKQFNGLEVDPEGEVIVSAGTTGAFYCACLALLEPGDEVIVFEPYYGYHISTLLATQARPAYVRLHPPGWTFTEEDLEAAVTSRTRGILVNTPANPSGKVFTREELEAIGRFATRHDLFIFTDEIYEYFVYDGRRHVPPAAIEGIGERTITISGLSKTFSITGWRIGYCICDRKWARPIGWFNDLVYVCAPAPLQIGVARGLLQLDAGYYQQIAREYQEKRDRICDALTRAGLDPVVPQGAYYVLADISRLPGDASKDKAMFLLQETGVAAVPGEAFYHDEAGSQLARFCFAKRDQVLDEACRRIARLASRLM</sequence>
<dbReference type="Proteomes" id="UP000184076">
    <property type="component" value="Unassembled WGS sequence"/>
</dbReference>
<dbReference type="InterPro" id="IPR015422">
    <property type="entry name" value="PyrdxlP-dep_Trfase_small"/>
</dbReference>
<dbReference type="GO" id="GO:0005737">
    <property type="term" value="C:cytoplasm"/>
    <property type="evidence" value="ECO:0007669"/>
    <property type="project" value="TreeGrafter"/>
</dbReference>
<dbReference type="AlphaFoldDB" id="A0A1M4TA63"/>
<feature type="domain" description="Aminotransferase class I/classII large" evidence="7">
    <location>
        <begin position="30"/>
        <end position="381"/>
    </location>
</feature>
<dbReference type="FunFam" id="3.40.640.10:FF:000033">
    <property type="entry name" value="Aspartate aminotransferase"/>
    <property type="match status" value="1"/>
</dbReference>
<dbReference type="RefSeq" id="WP_073036174.1">
    <property type="nucleotide sequence ID" value="NZ_FQVB01000004.1"/>
</dbReference>
<dbReference type="Gene3D" id="3.40.640.10">
    <property type="entry name" value="Type I PLP-dependent aspartate aminotransferase-like (Major domain)"/>
    <property type="match status" value="1"/>
</dbReference>
<evidence type="ECO:0000313" key="9">
    <source>
        <dbReference type="Proteomes" id="UP000184076"/>
    </source>
</evidence>
<dbReference type="STRING" id="1121391.SAMN02745206_00237"/>
<evidence type="ECO:0000256" key="6">
    <source>
        <dbReference type="RuleBase" id="RU000481"/>
    </source>
</evidence>
<comment type="similarity">
    <text evidence="2 6">Belongs to the class-I pyridoxal-phosphate-dependent aminotransferase family.</text>
</comment>
<gene>
    <name evidence="8" type="ORF">SAMN02745206_00237</name>
</gene>
<evidence type="ECO:0000256" key="4">
    <source>
        <dbReference type="ARBA" id="ARBA00022679"/>
    </source>
</evidence>
<dbReference type="PANTHER" id="PTHR43807:SF20">
    <property type="entry name" value="FI04487P"/>
    <property type="match status" value="1"/>
</dbReference>
<keyword evidence="9" id="KW-1185">Reference proteome</keyword>
<dbReference type="EC" id="2.6.1.-" evidence="6"/>
<evidence type="ECO:0000259" key="7">
    <source>
        <dbReference type="Pfam" id="PF00155"/>
    </source>
</evidence>
<evidence type="ECO:0000313" key="8">
    <source>
        <dbReference type="EMBL" id="SHE41409.1"/>
    </source>
</evidence>
<accession>A0A1M4TA63</accession>
<keyword evidence="3 6" id="KW-0032">Aminotransferase</keyword>
<dbReference type="InterPro" id="IPR004838">
    <property type="entry name" value="NHTrfase_class1_PyrdxlP-BS"/>
</dbReference>
<dbReference type="InterPro" id="IPR015424">
    <property type="entry name" value="PyrdxlP-dep_Trfase"/>
</dbReference>
<comment type="cofactor">
    <cofactor evidence="1 6">
        <name>pyridoxal 5'-phosphate</name>
        <dbReference type="ChEBI" id="CHEBI:597326"/>
    </cofactor>
</comment>
<proteinExistence type="inferred from homology"/>
<dbReference type="PROSITE" id="PS00105">
    <property type="entry name" value="AA_TRANSFER_CLASS_1"/>
    <property type="match status" value="1"/>
</dbReference>
<dbReference type="EMBL" id="FQVB01000004">
    <property type="protein sequence ID" value="SHE41409.1"/>
    <property type="molecule type" value="Genomic_DNA"/>
</dbReference>
<evidence type="ECO:0000256" key="1">
    <source>
        <dbReference type="ARBA" id="ARBA00001933"/>
    </source>
</evidence>
<keyword evidence="4 6" id="KW-0808">Transferase</keyword>
<name>A0A1M4TA63_9BACT</name>
<organism evidence="8 9">
    <name type="scientific">Desulfacinum infernum DSM 9756</name>
    <dbReference type="NCBI Taxonomy" id="1121391"/>
    <lineage>
        <taxon>Bacteria</taxon>
        <taxon>Pseudomonadati</taxon>
        <taxon>Thermodesulfobacteriota</taxon>
        <taxon>Syntrophobacteria</taxon>
        <taxon>Syntrophobacterales</taxon>
        <taxon>Syntrophobacteraceae</taxon>
        <taxon>Desulfacinum</taxon>
    </lineage>
</organism>
<dbReference type="CDD" id="cd00609">
    <property type="entry name" value="AAT_like"/>
    <property type="match status" value="1"/>
</dbReference>
<dbReference type="SUPFAM" id="SSF53383">
    <property type="entry name" value="PLP-dependent transferases"/>
    <property type="match status" value="1"/>
</dbReference>
<evidence type="ECO:0000256" key="5">
    <source>
        <dbReference type="ARBA" id="ARBA00022898"/>
    </source>
</evidence>
<evidence type="ECO:0000256" key="2">
    <source>
        <dbReference type="ARBA" id="ARBA00007441"/>
    </source>
</evidence>
<dbReference type="InterPro" id="IPR015421">
    <property type="entry name" value="PyrdxlP-dep_Trfase_major"/>
</dbReference>
<dbReference type="GO" id="GO:0030170">
    <property type="term" value="F:pyridoxal phosphate binding"/>
    <property type="evidence" value="ECO:0007669"/>
    <property type="project" value="InterPro"/>
</dbReference>
<dbReference type="Gene3D" id="3.90.1150.10">
    <property type="entry name" value="Aspartate Aminotransferase, domain 1"/>
    <property type="match status" value="1"/>
</dbReference>
<reference evidence="9" key="1">
    <citation type="submission" date="2016-11" db="EMBL/GenBank/DDBJ databases">
        <authorList>
            <person name="Varghese N."/>
            <person name="Submissions S."/>
        </authorList>
    </citation>
    <scope>NUCLEOTIDE SEQUENCE [LARGE SCALE GENOMIC DNA]</scope>
    <source>
        <strain evidence="9">DSM 9756</strain>
    </source>
</reference>
<protein>
    <recommendedName>
        <fullName evidence="6">Aminotransferase</fullName>
        <ecNumber evidence="6">2.6.1.-</ecNumber>
    </recommendedName>
</protein>
<dbReference type="Pfam" id="PF00155">
    <property type="entry name" value="Aminotran_1_2"/>
    <property type="match status" value="1"/>
</dbReference>
<dbReference type="GO" id="GO:0016212">
    <property type="term" value="F:kynurenine-oxoglutarate transaminase activity"/>
    <property type="evidence" value="ECO:0007669"/>
    <property type="project" value="TreeGrafter"/>
</dbReference>
<dbReference type="PANTHER" id="PTHR43807">
    <property type="entry name" value="FI04487P"/>
    <property type="match status" value="1"/>
</dbReference>
<dbReference type="OrthoDB" id="9804474at2"/>
<keyword evidence="5" id="KW-0663">Pyridoxal phosphate</keyword>
<dbReference type="InterPro" id="IPR051326">
    <property type="entry name" value="Kynurenine-oxoglutarate_AT"/>
</dbReference>
<evidence type="ECO:0000256" key="3">
    <source>
        <dbReference type="ARBA" id="ARBA00022576"/>
    </source>
</evidence>